<evidence type="ECO:0000256" key="14">
    <source>
        <dbReference type="SAM" id="MobiDB-lite"/>
    </source>
</evidence>
<gene>
    <name evidence="17" type="ORF">RI129_012846</name>
</gene>
<dbReference type="GO" id="GO:0005524">
    <property type="term" value="F:ATP binding"/>
    <property type="evidence" value="ECO:0007669"/>
    <property type="project" value="UniProtKB-KW"/>
</dbReference>
<dbReference type="Gene3D" id="3.40.50.300">
    <property type="entry name" value="P-loop containing nucleotide triphosphate hydrolases"/>
    <property type="match status" value="2"/>
</dbReference>
<dbReference type="InterPro" id="IPR001650">
    <property type="entry name" value="Helicase_C-like"/>
</dbReference>
<dbReference type="GO" id="GO:0000724">
    <property type="term" value="P:double-strand break repair via homologous recombination"/>
    <property type="evidence" value="ECO:0007669"/>
    <property type="project" value="TreeGrafter"/>
</dbReference>
<evidence type="ECO:0000259" key="16">
    <source>
        <dbReference type="PROSITE" id="PS51194"/>
    </source>
</evidence>
<organism evidence="17 18">
    <name type="scientific">Pyrocoelia pectoralis</name>
    <dbReference type="NCBI Taxonomy" id="417401"/>
    <lineage>
        <taxon>Eukaryota</taxon>
        <taxon>Metazoa</taxon>
        <taxon>Ecdysozoa</taxon>
        <taxon>Arthropoda</taxon>
        <taxon>Hexapoda</taxon>
        <taxon>Insecta</taxon>
        <taxon>Pterygota</taxon>
        <taxon>Neoptera</taxon>
        <taxon>Endopterygota</taxon>
        <taxon>Coleoptera</taxon>
        <taxon>Polyphaga</taxon>
        <taxon>Elateriformia</taxon>
        <taxon>Elateroidea</taxon>
        <taxon>Lampyridae</taxon>
        <taxon>Lampyrinae</taxon>
        <taxon>Pyrocoelia</taxon>
    </lineage>
</organism>
<dbReference type="SUPFAM" id="SSF52540">
    <property type="entry name" value="P-loop containing nucleoside triphosphate hydrolases"/>
    <property type="match status" value="1"/>
</dbReference>
<feature type="domain" description="Helicase C-terminal" evidence="16">
    <location>
        <begin position="242"/>
        <end position="389"/>
    </location>
</feature>
<name>A0AAN7V4P1_9COLE</name>
<dbReference type="PROSITE" id="PS51194">
    <property type="entry name" value="HELICASE_CTER"/>
    <property type="match status" value="1"/>
</dbReference>
<evidence type="ECO:0000256" key="12">
    <source>
        <dbReference type="ARBA" id="ARBA00049360"/>
    </source>
</evidence>
<dbReference type="GO" id="GO:0006355">
    <property type="term" value="P:regulation of DNA-templated transcription"/>
    <property type="evidence" value="ECO:0007669"/>
    <property type="project" value="InterPro"/>
</dbReference>
<dbReference type="InterPro" id="IPR013257">
    <property type="entry name" value="SRI"/>
</dbReference>
<comment type="similarity">
    <text evidence="2 13">Belongs to the helicase family. RecQ subfamily.</text>
</comment>
<dbReference type="GO" id="GO:0005737">
    <property type="term" value="C:cytoplasm"/>
    <property type="evidence" value="ECO:0007669"/>
    <property type="project" value="TreeGrafter"/>
</dbReference>
<evidence type="ECO:0000256" key="2">
    <source>
        <dbReference type="ARBA" id="ARBA00005446"/>
    </source>
</evidence>
<accession>A0AAN7V4P1</accession>
<keyword evidence="7 13" id="KW-0067">ATP-binding</keyword>
<evidence type="ECO:0000256" key="1">
    <source>
        <dbReference type="ARBA" id="ARBA00004123"/>
    </source>
</evidence>
<keyword evidence="6 13" id="KW-0347">Helicase</keyword>
<feature type="compositionally biased region" description="Basic and acidic residues" evidence="14">
    <location>
        <begin position="782"/>
        <end position="792"/>
    </location>
</feature>
<dbReference type="GO" id="GO:0005634">
    <property type="term" value="C:nucleus"/>
    <property type="evidence" value="ECO:0007669"/>
    <property type="project" value="UniProtKB-SubCell"/>
</dbReference>
<evidence type="ECO:0000313" key="18">
    <source>
        <dbReference type="Proteomes" id="UP001329430"/>
    </source>
</evidence>
<comment type="catalytic activity">
    <reaction evidence="11 13">
        <text>Couples ATP hydrolysis with the unwinding of duplex DNA by translocating in the 3'-5' direction.</text>
        <dbReference type="EC" id="5.6.2.4"/>
    </reaction>
</comment>
<dbReference type="Pfam" id="PF16124">
    <property type="entry name" value="RecQ_Zn_bind"/>
    <property type="match status" value="1"/>
</dbReference>
<keyword evidence="9" id="KW-0413">Isomerase</keyword>
<feature type="region of interest" description="Disordered" evidence="14">
    <location>
        <begin position="766"/>
        <end position="806"/>
    </location>
</feature>
<evidence type="ECO:0000259" key="15">
    <source>
        <dbReference type="PROSITE" id="PS51192"/>
    </source>
</evidence>
<evidence type="ECO:0000313" key="17">
    <source>
        <dbReference type="EMBL" id="KAK5638551.1"/>
    </source>
</evidence>
<proteinExistence type="inferred from homology"/>
<dbReference type="GO" id="GO:0003677">
    <property type="term" value="F:DNA binding"/>
    <property type="evidence" value="ECO:0007669"/>
    <property type="project" value="UniProtKB-KW"/>
</dbReference>
<dbReference type="AlphaFoldDB" id="A0AAN7V4P1"/>
<dbReference type="GO" id="GO:0046872">
    <property type="term" value="F:metal ion binding"/>
    <property type="evidence" value="ECO:0007669"/>
    <property type="project" value="UniProtKB-KW"/>
</dbReference>
<keyword evidence="3" id="KW-0479">Metal-binding</keyword>
<feature type="region of interest" description="Disordered" evidence="14">
    <location>
        <begin position="689"/>
        <end position="748"/>
    </location>
</feature>
<keyword evidence="18" id="KW-1185">Reference proteome</keyword>
<dbReference type="PROSITE" id="PS00690">
    <property type="entry name" value="DEAH_ATP_HELICASE"/>
    <property type="match status" value="1"/>
</dbReference>
<keyword evidence="5 13" id="KW-0378">Hydrolase</keyword>
<dbReference type="EC" id="5.6.2.4" evidence="13"/>
<dbReference type="PANTHER" id="PTHR13710">
    <property type="entry name" value="DNA HELICASE RECQ FAMILY MEMBER"/>
    <property type="match status" value="1"/>
</dbReference>
<dbReference type="Gene3D" id="6.10.250.3140">
    <property type="match status" value="1"/>
</dbReference>
<dbReference type="GO" id="GO:0043138">
    <property type="term" value="F:3'-5' DNA helicase activity"/>
    <property type="evidence" value="ECO:0007669"/>
    <property type="project" value="UniProtKB-EC"/>
</dbReference>
<dbReference type="Pfam" id="PF00270">
    <property type="entry name" value="DEAD"/>
    <property type="match status" value="1"/>
</dbReference>
<dbReference type="GO" id="GO:0016787">
    <property type="term" value="F:hydrolase activity"/>
    <property type="evidence" value="ECO:0007669"/>
    <property type="project" value="UniProtKB-KW"/>
</dbReference>
<feature type="compositionally biased region" description="Low complexity" evidence="14">
    <location>
        <begin position="651"/>
        <end position="666"/>
    </location>
</feature>
<dbReference type="Proteomes" id="UP001329430">
    <property type="component" value="Chromosome 10"/>
</dbReference>
<dbReference type="InterPro" id="IPR004589">
    <property type="entry name" value="DNA_helicase_ATP-dep_RecQ"/>
</dbReference>
<feature type="compositionally biased region" description="Basic and acidic residues" evidence="14">
    <location>
        <begin position="725"/>
        <end position="748"/>
    </location>
</feature>
<evidence type="ECO:0000256" key="5">
    <source>
        <dbReference type="ARBA" id="ARBA00022801"/>
    </source>
</evidence>
<dbReference type="NCBIfam" id="TIGR00614">
    <property type="entry name" value="recQ_fam"/>
    <property type="match status" value="1"/>
</dbReference>
<evidence type="ECO:0000256" key="8">
    <source>
        <dbReference type="ARBA" id="ARBA00023125"/>
    </source>
</evidence>
<dbReference type="InterPro" id="IPR002464">
    <property type="entry name" value="DNA/RNA_helicase_DEAH_CS"/>
</dbReference>
<comment type="catalytic activity">
    <reaction evidence="12 13">
        <text>ATP + H2O = ADP + phosphate + H(+)</text>
        <dbReference type="Rhea" id="RHEA:13065"/>
        <dbReference type="ChEBI" id="CHEBI:15377"/>
        <dbReference type="ChEBI" id="CHEBI:15378"/>
        <dbReference type="ChEBI" id="CHEBI:30616"/>
        <dbReference type="ChEBI" id="CHEBI:43474"/>
        <dbReference type="ChEBI" id="CHEBI:456216"/>
    </reaction>
</comment>
<dbReference type="InterPro" id="IPR032284">
    <property type="entry name" value="RecQ_Zn-bd"/>
</dbReference>
<dbReference type="InterPro" id="IPR011545">
    <property type="entry name" value="DEAD/DEAH_box_helicase_dom"/>
</dbReference>
<dbReference type="InterPro" id="IPR027417">
    <property type="entry name" value="P-loop_NTPase"/>
</dbReference>
<dbReference type="SMART" id="SM00490">
    <property type="entry name" value="HELICc"/>
    <property type="match status" value="1"/>
</dbReference>
<dbReference type="SMART" id="SM00487">
    <property type="entry name" value="DEXDc"/>
    <property type="match status" value="1"/>
</dbReference>
<evidence type="ECO:0000256" key="13">
    <source>
        <dbReference type="RuleBase" id="RU364117"/>
    </source>
</evidence>
<dbReference type="EMBL" id="JAVRBK010000010">
    <property type="protein sequence ID" value="KAK5638551.1"/>
    <property type="molecule type" value="Genomic_DNA"/>
</dbReference>
<keyword evidence="10 13" id="KW-0539">Nucleus</keyword>
<feature type="domain" description="Helicase ATP-binding" evidence="15">
    <location>
        <begin position="29"/>
        <end position="203"/>
    </location>
</feature>
<reference evidence="17 18" key="1">
    <citation type="journal article" date="2024" name="Insects">
        <title>An Improved Chromosome-Level Genome Assembly of the Firefly Pyrocoelia pectoralis.</title>
        <authorList>
            <person name="Fu X."/>
            <person name="Meyer-Rochow V.B."/>
            <person name="Ballantyne L."/>
            <person name="Zhu X."/>
        </authorList>
    </citation>
    <scope>NUCLEOTIDE SEQUENCE [LARGE SCALE GENOMIC DNA]</scope>
    <source>
        <strain evidence="17">XCY_ONT2</strain>
    </source>
</reference>
<dbReference type="Pfam" id="PF00271">
    <property type="entry name" value="Helicase_C"/>
    <property type="match status" value="1"/>
</dbReference>
<dbReference type="GO" id="GO:0009378">
    <property type="term" value="F:four-way junction helicase activity"/>
    <property type="evidence" value="ECO:0007669"/>
    <property type="project" value="TreeGrafter"/>
</dbReference>
<keyword evidence="4 13" id="KW-0547">Nucleotide-binding</keyword>
<protein>
    <recommendedName>
        <fullName evidence="13">ATP-dependent DNA helicase</fullName>
        <ecNumber evidence="13">5.6.2.4</ecNumber>
    </recommendedName>
</protein>
<evidence type="ECO:0000256" key="11">
    <source>
        <dbReference type="ARBA" id="ARBA00034617"/>
    </source>
</evidence>
<sequence length="905" mass="103022">MSNNKLEELLKKHFKYDSFKSKLQEDAITEISKREDDVLVSMPTGSGKSLCYQLPALLFPDKVTFVFSPLLALIKDQIDHLTAQKIKAASLNSKTLTAERAAILTDLKTNSPSIRLLYITPEQANTHTFKDLFSNIVKRDKVAYIVVDEAHCVSEWGHDFRPDYLKLGVLRDGNNVPVIALTATAGVEVIKDIVVSLRLSSTYKTFRSSCFRRNLFYDVYYQNLLDSPYEHLKVFIKNCLNAQDDVLSKENKPCGIIYCRTREQTEVVAFKLCEMGIKSLCYHAGLKHKERLEYQESWQNGDCPVICATISFGMGVDKASVRFVVHWGVPKDPASFYQESGRAGRDGRASKCRIYYNRADRHAIEFHLTRDLAKAKHQESRTVKAQNAIKAFTKMVEYCETAKECRHRLFSNHFGEPPPDCRNRCDICRNRKEVEERAHNFLMKCIQFSETSTNIDVDFSDLYEGGRKGMADDYKAYCDGESSNSSCNSFEMEQKAKKHSTEIIKKQFALRKNSQEVSQDAINKLFSKRARVIAASATSNKVNGLTLPTREQYLSKLFEVLTDNYRECCMNPEFDEKDLEECAVDLEYSCFTSSTTLTIYRNNCAKMISAIKKKTQEKEIHSALASYVPKPPKNETLSDLFRNIKKQQMANSNSSTSSDNEDPTNTKFEGFKSAKQLLNDTKKLPKGQTTVTSFFKNEPEKEGGESSPSSKTNSLKLLFGDDSDPEKTLKIEGDSPKEPKSEEKAQEIDGIEIKSDTSEIVTFEKSELDGEYTKPELPVTSTRKEETKRPLEENDEEQVSKKHKMSDSEINAIIMNKRREIVHKSKDRKSIEKSGPKMKKTEVGLLVVKLLTPAYAERRFDSRDTFKTTARNISHALLHKDEAEIKQFVKNFLRNNEKITAGTIV</sequence>
<evidence type="ECO:0000256" key="3">
    <source>
        <dbReference type="ARBA" id="ARBA00022723"/>
    </source>
</evidence>
<dbReference type="InterPro" id="IPR014001">
    <property type="entry name" value="Helicase_ATP-bd"/>
</dbReference>
<keyword evidence="8" id="KW-0238">DNA-binding</keyword>
<feature type="region of interest" description="Disordered" evidence="14">
    <location>
        <begin position="648"/>
        <end position="667"/>
    </location>
</feature>
<comment type="caution">
    <text evidence="17">The sequence shown here is derived from an EMBL/GenBank/DDBJ whole genome shotgun (WGS) entry which is preliminary data.</text>
</comment>
<evidence type="ECO:0000256" key="6">
    <source>
        <dbReference type="ARBA" id="ARBA00022806"/>
    </source>
</evidence>
<evidence type="ECO:0000256" key="7">
    <source>
        <dbReference type="ARBA" id="ARBA00022840"/>
    </source>
</evidence>
<evidence type="ECO:0000256" key="9">
    <source>
        <dbReference type="ARBA" id="ARBA00023235"/>
    </source>
</evidence>
<evidence type="ECO:0000256" key="4">
    <source>
        <dbReference type="ARBA" id="ARBA00022741"/>
    </source>
</evidence>
<dbReference type="Pfam" id="PF08236">
    <property type="entry name" value="SRI"/>
    <property type="match status" value="1"/>
</dbReference>
<dbReference type="PANTHER" id="PTHR13710:SF152">
    <property type="entry name" value="ATP-DEPENDENT DNA HELICASE Q5"/>
    <property type="match status" value="1"/>
</dbReference>
<dbReference type="FunFam" id="3.40.50.300:FF:000444">
    <property type="entry name" value="ATP-dependent DNA helicase"/>
    <property type="match status" value="1"/>
</dbReference>
<evidence type="ECO:0000256" key="10">
    <source>
        <dbReference type="ARBA" id="ARBA00023242"/>
    </source>
</evidence>
<dbReference type="GO" id="GO:0005694">
    <property type="term" value="C:chromosome"/>
    <property type="evidence" value="ECO:0007669"/>
    <property type="project" value="InterPro"/>
</dbReference>
<dbReference type="PROSITE" id="PS51192">
    <property type="entry name" value="HELICASE_ATP_BIND_1"/>
    <property type="match status" value="1"/>
</dbReference>
<comment type="subcellular location">
    <subcellularLocation>
        <location evidence="1 13">Nucleus</location>
    </subcellularLocation>
</comment>